<evidence type="ECO:0000313" key="2">
    <source>
        <dbReference type="EMBL" id="TYK03367.1"/>
    </source>
</evidence>
<dbReference type="Proteomes" id="UP000321393">
    <property type="component" value="Unassembled WGS sequence"/>
</dbReference>
<sequence>MWMNTCHMKAEQATTNDSDKPCSMSSFSSDFDKTDAMFLEFAEELDNSTRGSSSVGDDSIEFNDQAMNRFIEHQMLSTFKKF</sequence>
<gene>
    <name evidence="2" type="ORF">E5676_scaffold2392G00300</name>
    <name evidence="1" type="ORF">E6C27_scaffold191G001580</name>
</gene>
<name>A0A5A7T5J7_CUCMM</name>
<proteinExistence type="predicted"/>
<evidence type="ECO:0000313" key="4">
    <source>
        <dbReference type="Proteomes" id="UP000321947"/>
    </source>
</evidence>
<accession>A0A5A7T5J7</accession>
<evidence type="ECO:0000313" key="3">
    <source>
        <dbReference type="Proteomes" id="UP000321393"/>
    </source>
</evidence>
<reference evidence="3 4" key="1">
    <citation type="submission" date="2019-08" db="EMBL/GenBank/DDBJ databases">
        <title>Draft genome sequences of two oriental melons (Cucumis melo L. var makuwa).</title>
        <authorList>
            <person name="Kwon S.-Y."/>
        </authorList>
    </citation>
    <scope>NUCLEOTIDE SEQUENCE [LARGE SCALE GENOMIC DNA]</scope>
    <source>
        <strain evidence="4">cv. Chang Bougi</strain>
        <strain evidence="3">cv. SW 3</strain>
        <tissue evidence="1">Leaf</tissue>
    </source>
</reference>
<protein>
    <submittedName>
        <fullName evidence="1">Cytochrome P450 CYP82D47-like</fullName>
    </submittedName>
</protein>
<dbReference type="EMBL" id="SSTE01019582">
    <property type="protein sequence ID" value="KAA0036629.1"/>
    <property type="molecule type" value="Genomic_DNA"/>
</dbReference>
<comment type="caution">
    <text evidence="1">The sequence shown here is derived from an EMBL/GenBank/DDBJ whole genome shotgun (WGS) entry which is preliminary data.</text>
</comment>
<organism evidence="1 3">
    <name type="scientific">Cucumis melo var. makuwa</name>
    <name type="common">Oriental melon</name>
    <dbReference type="NCBI Taxonomy" id="1194695"/>
    <lineage>
        <taxon>Eukaryota</taxon>
        <taxon>Viridiplantae</taxon>
        <taxon>Streptophyta</taxon>
        <taxon>Embryophyta</taxon>
        <taxon>Tracheophyta</taxon>
        <taxon>Spermatophyta</taxon>
        <taxon>Magnoliopsida</taxon>
        <taxon>eudicotyledons</taxon>
        <taxon>Gunneridae</taxon>
        <taxon>Pentapetalae</taxon>
        <taxon>rosids</taxon>
        <taxon>fabids</taxon>
        <taxon>Cucurbitales</taxon>
        <taxon>Cucurbitaceae</taxon>
        <taxon>Benincaseae</taxon>
        <taxon>Cucumis</taxon>
    </lineage>
</organism>
<dbReference type="EMBL" id="SSTD01015042">
    <property type="protein sequence ID" value="TYK03367.1"/>
    <property type="molecule type" value="Genomic_DNA"/>
</dbReference>
<dbReference type="AlphaFoldDB" id="A0A5A7T5J7"/>
<evidence type="ECO:0000313" key="1">
    <source>
        <dbReference type="EMBL" id="KAA0036629.1"/>
    </source>
</evidence>
<dbReference type="Proteomes" id="UP000321947">
    <property type="component" value="Unassembled WGS sequence"/>
</dbReference>